<dbReference type="GO" id="GO:0009507">
    <property type="term" value="C:chloroplast"/>
    <property type="evidence" value="ECO:0007669"/>
    <property type="project" value="TreeGrafter"/>
</dbReference>
<dbReference type="PANTHER" id="PTHR33415">
    <property type="entry name" value="PROTEIN EMBRYO DEFECTIVE 514"/>
    <property type="match status" value="1"/>
</dbReference>
<dbReference type="GO" id="GO:0017126">
    <property type="term" value="P:nucleologenesis"/>
    <property type="evidence" value="ECO:0007669"/>
    <property type="project" value="TreeGrafter"/>
</dbReference>
<dbReference type="Pfam" id="PF11523">
    <property type="entry name" value="DUF3223"/>
    <property type="match status" value="1"/>
</dbReference>
<name>A0A6J1JDH2_CUCMA</name>
<dbReference type="RefSeq" id="XP_022987201.1">
    <property type="nucleotide sequence ID" value="XM_023131433.1"/>
</dbReference>
<reference evidence="3" key="1">
    <citation type="submission" date="2025-08" db="UniProtKB">
        <authorList>
            <consortium name="RefSeq"/>
        </authorList>
    </citation>
    <scope>IDENTIFICATION</scope>
    <source>
        <tissue evidence="3">Young leaves</tissue>
    </source>
</reference>
<dbReference type="Gene3D" id="3.10.450.40">
    <property type="match status" value="1"/>
</dbReference>
<dbReference type="AlphaFoldDB" id="A0A6J1JDH2"/>
<organism evidence="2 3">
    <name type="scientific">Cucurbita maxima</name>
    <name type="common">Pumpkin</name>
    <name type="synonym">Winter squash</name>
    <dbReference type="NCBI Taxonomy" id="3661"/>
    <lineage>
        <taxon>Eukaryota</taxon>
        <taxon>Viridiplantae</taxon>
        <taxon>Streptophyta</taxon>
        <taxon>Embryophyta</taxon>
        <taxon>Tracheophyta</taxon>
        <taxon>Spermatophyta</taxon>
        <taxon>Magnoliopsida</taxon>
        <taxon>eudicotyledons</taxon>
        <taxon>Gunneridae</taxon>
        <taxon>Pentapetalae</taxon>
        <taxon>rosids</taxon>
        <taxon>fabids</taxon>
        <taxon>Cucurbitales</taxon>
        <taxon>Cucurbitaceae</taxon>
        <taxon>Cucurbiteae</taxon>
        <taxon>Cucurbita</taxon>
    </lineage>
</organism>
<feature type="region of interest" description="Disordered" evidence="1">
    <location>
        <begin position="1"/>
        <end position="105"/>
    </location>
</feature>
<dbReference type="Proteomes" id="UP000504608">
    <property type="component" value="Unplaced"/>
</dbReference>
<dbReference type="GeneID" id="111484822"/>
<keyword evidence="2" id="KW-1185">Reference proteome</keyword>
<accession>A0A6J1JDH2</accession>
<dbReference type="GO" id="GO:0009658">
    <property type="term" value="P:chloroplast organization"/>
    <property type="evidence" value="ECO:0007669"/>
    <property type="project" value="TreeGrafter"/>
</dbReference>
<protein>
    <submittedName>
        <fullName evidence="3">Protein EMBRYO DEFECTIVE 514-like</fullName>
    </submittedName>
</protein>
<feature type="compositionally biased region" description="Basic and acidic residues" evidence="1">
    <location>
        <begin position="67"/>
        <end position="94"/>
    </location>
</feature>
<dbReference type="KEGG" id="cmax:111484822"/>
<dbReference type="GO" id="GO:0005634">
    <property type="term" value="C:nucleus"/>
    <property type="evidence" value="ECO:0007669"/>
    <property type="project" value="TreeGrafter"/>
</dbReference>
<feature type="region of interest" description="Disordered" evidence="1">
    <location>
        <begin position="205"/>
        <end position="243"/>
    </location>
</feature>
<dbReference type="InterPro" id="IPR044673">
    <property type="entry name" value="DCL-like"/>
</dbReference>
<proteinExistence type="predicted"/>
<evidence type="ECO:0000313" key="3">
    <source>
        <dbReference type="RefSeq" id="XP_022987201.1"/>
    </source>
</evidence>
<dbReference type="FunFam" id="3.10.450.40:FF:000016">
    <property type="entry name" value="Predicted protein"/>
    <property type="match status" value="1"/>
</dbReference>
<evidence type="ECO:0000256" key="1">
    <source>
        <dbReference type="SAM" id="MobiDB-lite"/>
    </source>
</evidence>
<dbReference type="PANTHER" id="PTHR33415:SF12">
    <property type="entry name" value="PROTEIN EMBRYO DEFECTIVE 514"/>
    <property type="match status" value="1"/>
</dbReference>
<dbReference type="GO" id="GO:1901259">
    <property type="term" value="P:chloroplast rRNA processing"/>
    <property type="evidence" value="ECO:0007669"/>
    <property type="project" value="TreeGrafter"/>
</dbReference>
<evidence type="ECO:0000313" key="2">
    <source>
        <dbReference type="Proteomes" id="UP000504608"/>
    </source>
</evidence>
<dbReference type="OrthoDB" id="409625at2759"/>
<sequence>MAEETIPQPADNNQEVTNAEDMELENTEPGAEPKGSNDEANEASKITNGDANSKREREEESADGSVEEAKKQKMEKSVEEGRVEKAQGDGKGEEEPGPVTIGPKSFRSSRELFDHFYKFLHHWPAYLNVNQYEKMMLLDLLKKGHAEPEKKIGCGIHSFQIRNHPMWKNKCFFLIREDESVDDFSFRKCVDHILPLPENLKGRSDANKAFGGGKHRGGGGGGGSGGGRGGGGGGRGRGGRWRN</sequence>
<gene>
    <name evidence="3" type="primary">LOC111484822</name>
</gene>
<feature type="compositionally biased region" description="Gly residues" evidence="1">
    <location>
        <begin position="218"/>
        <end position="236"/>
    </location>
</feature>